<dbReference type="InterPro" id="IPR040316">
    <property type="entry name" value="INTS5"/>
</dbReference>
<feature type="domain" description="Integrator complex subunit 5 C-terminal" evidence="3">
    <location>
        <begin position="213"/>
        <end position="925"/>
    </location>
</feature>
<dbReference type="Pfam" id="PF14838">
    <property type="entry name" value="INTS5_C"/>
    <property type="match status" value="1"/>
</dbReference>
<reference evidence="4" key="2">
    <citation type="submission" date="2025-09" db="UniProtKB">
        <authorList>
            <consortium name="Ensembl"/>
        </authorList>
    </citation>
    <scope>IDENTIFICATION</scope>
</reference>
<proteinExistence type="predicted"/>
<evidence type="ECO:0000313" key="4">
    <source>
        <dbReference type="Ensembl" id="ENSEBUP00000012845.1"/>
    </source>
</evidence>
<evidence type="ECO:0000259" key="3">
    <source>
        <dbReference type="Pfam" id="PF14838"/>
    </source>
</evidence>
<feature type="chain" id="PRO_5034101935" evidence="1">
    <location>
        <begin position="28"/>
        <end position="935"/>
    </location>
</feature>
<evidence type="ECO:0000313" key="5">
    <source>
        <dbReference type="Proteomes" id="UP000694388"/>
    </source>
</evidence>
<dbReference type="GeneTree" id="ENSGT00390000008374"/>
<dbReference type="AlphaFoldDB" id="A0A8C4WV32"/>
<keyword evidence="5" id="KW-1185">Reference proteome</keyword>
<dbReference type="InterPro" id="IPR016024">
    <property type="entry name" value="ARM-type_fold"/>
</dbReference>
<evidence type="ECO:0000259" key="2">
    <source>
        <dbReference type="Pfam" id="PF14837"/>
    </source>
</evidence>
<feature type="signal peptide" evidence="1">
    <location>
        <begin position="1"/>
        <end position="27"/>
    </location>
</feature>
<dbReference type="InterPro" id="IPR029444">
    <property type="entry name" value="INTS5_C"/>
</dbReference>
<feature type="domain" description="Integrator complex subunit 5 N-terminal" evidence="2">
    <location>
        <begin position="14"/>
        <end position="194"/>
    </location>
</feature>
<dbReference type="SUPFAM" id="SSF48371">
    <property type="entry name" value="ARM repeat"/>
    <property type="match status" value="1"/>
</dbReference>
<dbReference type="Ensembl" id="ENSEBUT00000013421.1">
    <property type="protein sequence ID" value="ENSEBUP00000012845.1"/>
    <property type="gene ID" value="ENSEBUG00000008149.1"/>
</dbReference>
<dbReference type="PANTHER" id="PTHR31697">
    <property type="entry name" value="INTEGRATOR COMPLEX SUBUNIT 5"/>
    <property type="match status" value="1"/>
</dbReference>
<dbReference type="GO" id="GO:0034472">
    <property type="term" value="P:snRNA 3'-end processing"/>
    <property type="evidence" value="ECO:0007669"/>
    <property type="project" value="TreeGrafter"/>
</dbReference>
<sequence>MVVKLRLCVKTLLVYRCALLLLRYLPAARHAVLEHLCGIFDEYVGYHVVELGEGPGTLCTSLDDVLQEAHDTLSTFVRTNAHAWAPLVSSWSVELMGRLSSKYAGRPGVPPATSLNELLQVWMGCRATRQLLELYVQCLAALGGSSLDACVGALLDTSVLHSPHVDWVVAHIGSSFPDTIISRVLACGLKDFCQYGESIARQDPLYLDKRGAKIGSVVGILGHLAAHHSETIRQELLRLFHDSLNPGRDSHLQVATAPFLLQLASLSPPLLSAVSGELMEALTTPVLQRLQRQLSGLPRDEQENMLGLAVHLLCQMGGASSYRMLQFLVSAASPVSVISSGQHDSITNPRHLPTAVRDTCQKILQLLLLNLHKLVYNRGNSTLPDHSVREIPFLEGLRPRATDICQEMLQQQEQLRRQWLQPLLSLLATHGGSGLAVETVCHALCIADGSDQLSTAISVYAELAASLGPLLPGAVRLAVSRMLCDGAPGALPADRMAQFLFNLACLLRWEKGEGGEILLPVPLSGYITDAMCSHLQALSGLLLHTNPQVVEATVDILSILPFRPASLSIPDLFSVVRAAVALLFSLLHHEQLAPLGRCAQLLSNISLLCPRALKEVLAQLIMGALQPSNAVLFGGVSPSTSKMDAQPDRALLLDLNRKHGSVASFSTGPWAVFHAGIIGRGPKLQLPKGPPVSHRQDLSQWLLSLLVTCCTACGSWTEAVSVSLPPLMVEINPEAARTVAVILVETVCPDVTSSELAWPSEEQARHTVNRDLHIRQQFEQQPFLFRLLSLAAEGRPALCYCSVLLRGLLATLLTHWESCPDGAVSAPAGWPLWASQELVACMGEGQLLPPALGRMYEFFELLVPVELHLLLLTVWKYVQENAPLPQKFSFNQSTGRFCRDFGRDTDPARYLAVVHSVVHKNIDKLELSVAETPPK</sequence>
<name>A0A8C4WV32_EPTBU</name>
<dbReference type="PANTHER" id="PTHR31697:SF2">
    <property type="entry name" value="INTEGRATOR COMPLEX SUBUNIT 5"/>
    <property type="match status" value="1"/>
</dbReference>
<evidence type="ECO:0000256" key="1">
    <source>
        <dbReference type="SAM" id="SignalP"/>
    </source>
</evidence>
<dbReference type="GO" id="GO:0043484">
    <property type="term" value="P:regulation of RNA splicing"/>
    <property type="evidence" value="ECO:0007669"/>
    <property type="project" value="Ensembl"/>
</dbReference>
<protein>
    <submittedName>
        <fullName evidence="4">Integrator complex subunit 5</fullName>
    </submittedName>
</protein>
<dbReference type="Proteomes" id="UP000694388">
    <property type="component" value="Unplaced"/>
</dbReference>
<dbReference type="Pfam" id="PF14837">
    <property type="entry name" value="INTS5_N"/>
    <property type="match status" value="1"/>
</dbReference>
<reference evidence="4" key="1">
    <citation type="submission" date="2025-08" db="UniProtKB">
        <authorList>
            <consortium name="Ensembl"/>
        </authorList>
    </citation>
    <scope>IDENTIFICATION</scope>
</reference>
<organism evidence="4 5">
    <name type="scientific">Eptatretus burgeri</name>
    <name type="common">Inshore hagfish</name>
    <dbReference type="NCBI Taxonomy" id="7764"/>
    <lineage>
        <taxon>Eukaryota</taxon>
        <taxon>Metazoa</taxon>
        <taxon>Chordata</taxon>
        <taxon>Craniata</taxon>
        <taxon>Vertebrata</taxon>
        <taxon>Cyclostomata</taxon>
        <taxon>Myxini</taxon>
        <taxon>Myxiniformes</taxon>
        <taxon>Myxinidae</taxon>
        <taxon>Eptatretinae</taxon>
        <taxon>Eptatretus</taxon>
    </lineage>
</organism>
<dbReference type="GO" id="GO:0032039">
    <property type="term" value="C:integrator complex"/>
    <property type="evidence" value="ECO:0007669"/>
    <property type="project" value="InterPro"/>
</dbReference>
<dbReference type="InterPro" id="IPR029445">
    <property type="entry name" value="INTS5_N"/>
</dbReference>
<keyword evidence="1" id="KW-0732">Signal</keyword>
<dbReference type="OMA" id="KDFCVHS"/>
<accession>A0A8C4WV32</accession>